<accession>A0AA41YZ77</accession>
<dbReference type="PANTHER" id="PTHR42978:SF6">
    <property type="entry name" value="QUORUM-QUENCHING LACTONASE YTNP-RELATED"/>
    <property type="match status" value="1"/>
</dbReference>
<evidence type="ECO:0000313" key="7">
    <source>
        <dbReference type="EMBL" id="MCW6510839.1"/>
    </source>
</evidence>
<name>A0AA41YZ77_9HYPH</name>
<dbReference type="InterPro" id="IPR051013">
    <property type="entry name" value="MBL_superfamily_lactonases"/>
</dbReference>
<evidence type="ECO:0000256" key="5">
    <source>
        <dbReference type="SAM" id="SignalP"/>
    </source>
</evidence>
<dbReference type="RefSeq" id="WP_282587211.1">
    <property type="nucleotide sequence ID" value="NZ_JAMOIM010000018.1"/>
</dbReference>
<dbReference type="Gene3D" id="3.60.15.10">
    <property type="entry name" value="Ribonuclease Z/Hydroxyacylglutathione hydrolase-like"/>
    <property type="match status" value="1"/>
</dbReference>
<protein>
    <submittedName>
        <fullName evidence="7">MBL fold metallo-hydrolase</fullName>
    </submittedName>
</protein>
<dbReference type="InterPro" id="IPR001279">
    <property type="entry name" value="Metallo-B-lactamas"/>
</dbReference>
<dbReference type="AlphaFoldDB" id="A0AA41YZ77"/>
<evidence type="ECO:0000256" key="1">
    <source>
        <dbReference type="ARBA" id="ARBA00007749"/>
    </source>
</evidence>
<evidence type="ECO:0000313" key="8">
    <source>
        <dbReference type="Proteomes" id="UP001165667"/>
    </source>
</evidence>
<proteinExistence type="inferred from homology"/>
<dbReference type="GO" id="GO:0016787">
    <property type="term" value="F:hydrolase activity"/>
    <property type="evidence" value="ECO:0007669"/>
    <property type="project" value="UniProtKB-KW"/>
</dbReference>
<comment type="caution">
    <text evidence="7">The sequence shown here is derived from an EMBL/GenBank/DDBJ whole genome shotgun (WGS) entry which is preliminary data.</text>
</comment>
<dbReference type="PANTHER" id="PTHR42978">
    <property type="entry name" value="QUORUM-QUENCHING LACTONASE YTNP-RELATED-RELATED"/>
    <property type="match status" value="1"/>
</dbReference>
<gene>
    <name evidence="7" type="ORF">M8523_22755</name>
</gene>
<organism evidence="7 8">
    <name type="scientific">Lichenifustis flavocetrariae</name>
    <dbReference type="NCBI Taxonomy" id="2949735"/>
    <lineage>
        <taxon>Bacteria</taxon>
        <taxon>Pseudomonadati</taxon>
        <taxon>Pseudomonadota</taxon>
        <taxon>Alphaproteobacteria</taxon>
        <taxon>Hyphomicrobiales</taxon>
        <taxon>Lichenihabitantaceae</taxon>
        <taxon>Lichenifustis</taxon>
    </lineage>
</organism>
<evidence type="ECO:0000256" key="2">
    <source>
        <dbReference type="ARBA" id="ARBA00022723"/>
    </source>
</evidence>
<evidence type="ECO:0000259" key="6">
    <source>
        <dbReference type="SMART" id="SM00849"/>
    </source>
</evidence>
<dbReference type="Proteomes" id="UP001165667">
    <property type="component" value="Unassembled WGS sequence"/>
</dbReference>
<evidence type="ECO:0000256" key="4">
    <source>
        <dbReference type="ARBA" id="ARBA00022833"/>
    </source>
</evidence>
<feature type="signal peptide" evidence="5">
    <location>
        <begin position="1"/>
        <end position="22"/>
    </location>
</feature>
<feature type="chain" id="PRO_5041330273" evidence="5">
    <location>
        <begin position="23"/>
        <end position="294"/>
    </location>
</feature>
<keyword evidence="3" id="KW-0378">Hydrolase</keyword>
<dbReference type="Pfam" id="PF00753">
    <property type="entry name" value="Lactamase_B"/>
    <property type="match status" value="1"/>
</dbReference>
<feature type="domain" description="Metallo-beta-lactamase" evidence="6">
    <location>
        <begin position="84"/>
        <end position="271"/>
    </location>
</feature>
<dbReference type="CDD" id="cd07720">
    <property type="entry name" value="OPHC2-like_MBL-fold"/>
    <property type="match status" value="1"/>
</dbReference>
<keyword evidence="5" id="KW-0732">Signal</keyword>
<reference evidence="7" key="1">
    <citation type="submission" date="2022-05" db="EMBL/GenBank/DDBJ databases">
        <authorList>
            <person name="Pankratov T."/>
        </authorList>
    </citation>
    <scope>NUCLEOTIDE SEQUENCE</scope>
    <source>
        <strain evidence="7">BP6-180914</strain>
    </source>
</reference>
<dbReference type="InterPro" id="IPR036866">
    <property type="entry name" value="RibonucZ/Hydroxyglut_hydro"/>
</dbReference>
<keyword evidence="2" id="KW-0479">Metal-binding</keyword>
<sequence>MRARISLTCFLLFASGYGAALAKPQIVPPSAQAFKLGSLQVFALRDANNVLDNDGKVFGVGVGPDAVARVLKDAGAPTDEVTLSVDGLLVKAADRVMLFDTGLGPSVKGALMASLTQTGVAPDEVTDVMITHSHGDHVGGLATAEGGLAFPKATIRMSAPEWAWMQAQPNSQALAKIIAPKVQTFEPGATVLPGVTSIALPGHTPGHAGFEIVSGSDKLIDIGDTAHSSIVSLAEPDWAIAYDNDKDEGESTRRATLKRLAEDHSLIFAPHFPFPGIGRIETAGDHFSWKPETP</sequence>
<keyword evidence="8" id="KW-1185">Reference proteome</keyword>
<evidence type="ECO:0000256" key="3">
    <source>
        <dbReference type="ARBA" id="ARBA00022801"/>
    </source>
</evidence>
<comment type="similarity">
    <text evidence="1">Belongs to the metallo-beta-lactamase superfamily.</text>
</comment>
<dbReference type="EMBL" id="JAMOIM010000018">
    <property type="protein sequence ID" value="MCW6510839.1"/>
    <property type="molecule type" value="Genomic_DNA"/>
</dbReference>
<dbReference type="SMART" id="SM00849">
    <property type="entry name" value="Lactamase_B"/>
    <property type="match status" value="1"/>
</dbReference>
<keyword evidence="4" id="KW-0862">Zinc</keyword>
<dbReference type="GO" id="GO:0046872">
    <property type="term" value="F:metal ion binding"/>
    <property type="evidence" value="ECO:0007669"/>
    <property type="project" value="UniProtKB-KW"/>
</dbReference>
<dbReference type="SUPFAM" id="SSF56281">
    <property type="entry name" value="Metallo-hydrolase/oxidoreductase"/>
    <property type="match status" value="1"/>
</dbReference>